<dbReference type="InterPro" id="IPR017441">
    <property type="entry name" value="Protein_kinase_ATP_BS"/>
</dbReference>
<evidence type="ECO:0000256" key="11">
    <source>
        <dbReference type="ARBA" id="ARBA00023136"/>
    </source>
</evidence>
<organism evidence="17 18">
    <name type="scientific">Oldenlandia corymbosa var. corymbosa</name>
    <dbReference type="NCBI Taxonomy" id="529605"/>
    <lineage>
        <taxon>Eukaryota</taxon>
        <taxon>Viridiplantae</taxon>
        <taxon>Streptophyta</taxon>
        <taxon>Embryophyta</taxon>
        <taxon>Tracheophyta</taxon>
        <taxon>Spermatophyta</taxon>
        <taxon>Magnoliopsida</taxon>
        <taxon>eudicotyledons</taxon>
        <taxon>Gunneridae</taxon>
        <taxon>Pentapetalae</taxon>
        <taxon>asterids</taxon>
        <taxon>lamiids</taxon>
        <taxon>Gentianales</taxon>
        <taxon>Rubiaceae</taxon>
        <taxon>Rubioideae</taxon>
        <taxon>Spermacoceae</taxon>
        <taxon>Hedyotis-Oldenlandia complex</taxon>
        <taxon>Oldenlandia</taxon>
    </lineage>
</organism>
<dbReference type="FunFam" id="1.20.5.110:FF:000031">
    <property type="entry name" value="SNAP25 homologous protein SNAP33"/>
    <property type="match status" value="1"/>
</dbReference>
<evidence type="ECO:0000256" key="3">
    <source>
        <dbReference type="ARBA" id="ARBA00012513"/>
    </source>
</evidence>
<dbReference type="GO" id="GO:0016192">
    <property type="term" value="P:vesicle-mediated transport"/>
    <property type="evidence" value="ECO:0007669"/>
    <property type="project" value="UniProtKB-ARBA"/>
</dbReference>
<gene>
    <name evidence="17" type="ORF">OLC1_LOCUS19204</name>
</gene>
<keyword evidence="10" id="KW-0653">Protein transport</keyword>
<dbReference type="InterPro" id="IPR011009">
    <property type="entry name" value="Kinase-like_dom_sf"/>
</dbReference>
<dbReference type="Proteomes" id="UP001161247">
    <property type="component" value="Chromosome 7"/>
</dbReference>
<dbReference type="PANTHER" id="PTHR47634:SF9">
    <property type="entry name" value="PROTEIN KINASE DOMAIN-CONTAINING PROTEIN-RELATED"/>
    <property type="match status" value="1"/>
</dbReference>
<dbReference type="InterPro" id="IPR008271">
    <property type="entry name" value="Ser/Thr_kinase_AS"/>
</dbReference>
<comment type="similarity">
    <text evidence="2">Belongs to the SNAP-25 family.</text>
</comment>
<keyword evidence="5" id="KW-0723">Serine/threonine-protein kinase</keyword>
<evidence type="ECO:0000256" key="8">
    <source>
        <dbReference type="ARBA" id="ARBA00022777"/>
    </source>
</evidence>
<feature type="compositionally biased region" description="Polar residues" evidence="15">
    <location>
        <begin position="39"/>
        <end position="49"/>
    </location>
</feature>
<evidence type="ECO:0000313" key="18">
    <source>
        <dbReference type="Proteomes" id="UP001161247"/>
    </source>
</evidence>
<feature type="region of interest" description="Disordered" evidence="15">
    <location>
        <begin position="272"/>
        <end position="298"/>
    </location>
</feature>
<evidence type="ECO:0000259" key="16">
    <source>
        <dbReference type="PROSITE" id="PS50011"/>
    </source>
</evidence>
<keyword evidence="6" id="KW-0808">Transferase</keyword>
<evidence type="ECO:0000313" key="17">
    <source>
        <dbReference type="EMBL" id="CAI9111918.1"/>
    </source>
</evidence>
<keyword evidence="4" id="KW-0813">Transport</keyword>
<evidence type="ECO:0000256" key="4">
    <source>
        <dbReference type="ARBA" id="ARBA00022448"/>
    </source>
</evidence>
<dbReference type="InterPro" id="IPR051334">
    <property type="entry name" value="SRPK"/>
</dbReference>
<feature type="binding site" evidence="14">
    <location>
        <position position="353"/>
    </location>
    <ligand>
        <name>ATP</name>
        <dbReference type="ChEBI" id="CHEBI:30616"/>
    </ligand>
</feature>
<reference evidence="17" key="1">
    <citation type="submission" date="2023-03" db="EMBL/GenBank/DDBJ databases">
        <authorList>
            <person name="Julca I."/>
        </authorList>
    </citation>
    <scope>NUCLEOTIDE SEQUENCE</scope>
</reference>
<dbReference type="SUPFAM" id="SSF56112">
    <property type="entry name" value="Protein kinase-like (PK-like)"/>
    <property type="match status" value="1"/>
</dbReference>
<feature type="compositionally biased region" description="Basic residues" evidence="15">
    <location>
        <begin position="1"/>
        <end position="13"/>
    </location>
</feature>
<dbReference type="GO" id="GO:0000245">
    <property type="term" value="P:spliceosomal complex assembly"/>
    <property type="evidence" value="ECO:0007669"/>
    <property type="project" value="TreeGrafter"/>
</dbReference>
<dbReference type="EC" id="2.7.11.1" evidence="3"/>
<protein>
    <recommendedName>
        <fullName evidence="3">non-specific serine/threonine protein kinase</fullName>
        <ecNumber evidence="3">2.7.11.1</ecNumber>
    </recommendedName>
</protein>
<dbReference type="GO" id="GO:0005524">
    <property type="term" value="F:ATP binding"/>
    <property type="evidence" value="ECO:0007669"/>
    <property type="project" value="UniProtKB-UniRule"/>
</dbReference>
<accession>A0AAV1DYX5</accession>
<dbReference type="Pfam" id="PF00069">
    <property type="entry name" value="Pkinase"/>
    <property type="match status" value="1"/>
</dbReference>
<keyword evidence="9 14" id="KW-0067">ATP-binding</keyword>
<comment type="subcellular location">
    <subcellularLocation>
        <location evidence="1">Membrane</location>
    </subcellularLocation>
</comment>
<comment type="catalytic activity">
    <reaction evidence="13">
        <text>L-seryl-[protein] + ATP = O-phospho-L-seryl-[protein] + ADP + H(+)</text>
        <dbReference type="Rhea" id="RHEA:17989"/>
        <dbReference type="Rhea" id="RHEA-COMP:9863"/>
        <dbReference type="Rhea" id="RHEA-COMP:11604"/>
        <dbReference type="ChEBI" id="CHEBI:15378"/>
        <dbReference type="ChEBI" id="CHEBI:29999"/>
        <dbReference type="ChEBI" id="CHEBI:30616"/>
        <dbReference type="ChEBI" id="CHEBI:83421"/>
        <dbReference type="ChEBI" id="CHEBI:456216"/>
        <dbReference type="EC" id="2.7.11.1"/>
    </reaction>
</comment>
<evidence type="ECO:0000256" key="2">
    <source>
        <dbReference type="ARBA" id="ARBA00009480"/>
    </source>
</evidence>
<evidence type="ECO:0000256" key="12">
    <source>
        <dbReference type="ARBA" id="ARBA00047899"/>
    </source>
</evidence>
<evidence type="ECO:0000256" key="6">
    <source>
        <dbReference type="ARBA" id="ARBA00022679"/>
    </source>
</evidence>
<dbReference type="CDD" id="cd15861">
    <property type="entry name" value="SNARE_SNAP25N_23N_29N_SEC9N"/>
    <property type="match status" value="1"/>
</dbReference>
<dbReference type="Gene3D" id="1.20.5.110">
    <property type="match status" value="2"/>
</dbReference>
<dbReference type="InterPro" id="IPR044766">
    <property type="entry name" value="NPSN/SNAP25-like_N_SNARE"/>
</dbReference>
<name>A0AAV1DYX5_OLDCO</name>
<proteinExistence type="inferred from homology"/>
<feature type="region of interest" description="Disordered" evidence="15">
    <location>
        <begin position="205"/>
        <end position="231"/>
    </location>
</feature>
<dbReference type="PROSITE" id="PS50011">
    <property type="entry name" value="PROTEIN_KINASE_DOM"/>
    <property type="match status" value="1"/>
</dbReference>
<keyword evidence="8" id="KW-0418">Kinase</keyword>
<evidence type="ECO:0000256" key="5">
    <source>
        <dbReference type="ARBA" id="ARBA00022527"/>
    </source>
</evidence>
<dbReference type="FunFam" id="1.10.510.10:FF:000339">
    <property type="entry name" value="Serine/threonine-protein kinase SRPK-like protein"/>
    <property type="match status" value="1"/>
</dbReference>
<dbReference type="GO" id="GO:0050684">
    <property type="term" value="P:regulation of mRNA processing"/>
    <property type="evidence" value="ECO:0007669"/>
    <property type="project" value="TreeGrafter"/>
</dbReference>
<dbReference type="InterPro" id="IPR000719">
    <property type="entry name" value="Prot_kinase_dom"/>
</dbReference>
<dbReference type="GO" id="GO:0004674">
    <property type="term" value="F:protein serine/threonine kinase activity"/>
    <property type="evidence" value="ECO:0007669"/>
    <property type="project" value="UniProtKB-KW"/>
</dbReference>
<feature type="compositionally biased region" description="Basic and acidic residues" evidence="15">
    <location>
        <begin position="205"/>
        <end position="221"/>
    </location>
</feature>
<dbReference type="AlphaFoldDB" id="A0AAV1DYX5"/>
<evidence type="ECO:0000256" key="14">
    <source>
        <dbReference type="PROSITE-ProRule" id="PRU10141"/>
    </source>
</evidence>
<evidence type="ECO:0000256" key="9">
    <source>
        <dbReference type="ARBA" id="ARBA00022840"/>
    </source>
</evidence>
<dbReference type="PROSITE" id="PS00107">
    <property type="entry name" value="PROTEIN_KINASE_ATP"/>
    <property type="match status" value="1"/>
</dbReference>
<dbReference type="EMBL" id="OX459124">
    <property type="protein sequence ID" value="CAI9111918.1"/>
    <property type="molecule type" value="Genomic_DNA"/>
</dbReference>
<evidence type="ECO:0000256" key="15">
    <source>
        <dbReference type="SAM" id="MobiDB-lite"/>
    </source>
</evidence>
<dbReference type="SUPFAM" id="SSF58038">
    <property type="entry name" value="SNARE fusion complex"/>
    <property type="match status" value="1"/>
</dbReference>
<sequence>MFGHKKSPLHRNARQSSVDAKFSTSNPFDSDGESEKKQSLTSSRRTSSEPALVTKHMSSNSFDDELDKGTPSAGYFSASTARNNYKNDFRDSGGLESQTVEELENYAVYKAEETTKSVNGCLKIANEIREDATKTMITLHQQGEQITRTHHTAAEIDYDLSRGEKLLGSLGGLFSKTWKPKKNRHITGPVTIRDDPAYRRGSHLEQREKLGLTSAHQERAKTRPPVPEPTNNLQKVEVEKMKQDDALSDLSNVLGELKSMAIDMGAEIEKVERSGEDRSGVTTEFDSMPENESTPEHRRGGYNIVRISDKFKQGRYVVQKKLGQGHFSTVWLARDTHESSRYVALKIQKSAKKYAQSAKDEIVILKKVAEGDPEDKNCVVKLLDHFNHSGRIPLCKVKELCFHILVGLDYLHRKFSIIHTDLKPDNILFLSSIDSGKGHKRSRHDTSRNLLADLEDVKCKVADLGNACWTHKQFTGNIQTRQYRCPEVILGSKYWTSADLWSLACICFELATGDCLFRPRSGENHSKEEGHLALMMELLGTMPRKIALGGRRSGELFNRFGVLKNVSRLKFWSLSKVLAEKYRFSEADAEELADFLLPILDFVPENRPTAAQCLRHPWLNKVPRHIVQSSAKTSLPETTRKRRCRREEREVIYVLY</sequence>
<keyword evidence="18" id="KW-1185">Reference proteome</keyword>
<dbReference type="PANTHER" id="PTHR47634">
    <property type="entry name" value="PROTEIN KINASE DOMAIN-CONTAINING PROTEIN-RELATED"/>
    <property type="match status" value="1"/>
</dbReference>
<dbReference type="PROSITE" id="PS00108">
    <property type="entry name" value="PROTEIN_KINASE_ST"/>
    <property type="match status" value="1"/>
</dbReference>
<dbReference type="Gene3D" id="1.10.510.10">
    <property type="entry name" value="Transferase(Phosphotransferase) domain 1"/>
    <property type="match status" value="1"/>
</dbReference>
<dbReference type="GO" id="GO:0015031">
    <property type="term" value="P:protein transport"/>
    <property type="evidence" value="ECO:0007669"/>
    <property type="project" value="UniProtKB-KW"/>
</dbReference>
<keyword evidence="11" id="KW-0472">Membrane</keyword>
<feature type="compositionally biased region" description="Polar residues" evidence="15">
    <location>
        <begin position="14"/>
        <end position="28"/>
    </location>
</feature>
<evidence type="ECO:0000256" key="1">
    <source>
        <dbReference type="ARBA" id="ARBA00004370"/>
    </source>
</evidence>
<dbReference type="SMART" id="SM00220">
    <property type="entry name" value="S_TKc"/>
    <property type="match status" value="1"/>
</dbReference>
<keyword evidence="7 14" id="KW-0547">Nucleotide-binding</keyword>
<comment type="catalytic activity">
    <reaction evidence="12">
        <text>L-threonyl-[protein] + ATP = O-phospho-L-threonyl-[protein] + ADP + H(+)</text>
        <dbReference type="Rhea" id="RHEA:46608"/>
        <dbReference type="Rhea" id="RHEA-COMP:11060"/>
        <dbReference type="Rhea" id="RHEA-COMP:11605"/>
        <dbReference type="ChEBI" id="CHEBI:15378"/>
        <dbReference type="ChEBI" id="CHEBI:30013"/>
        <dbReference type="ChEBI" id="CHEBI:30616"/>
        <dbReference type="ChEBI" id="CHEBI:61977"/>
        <dbReference type="ChEBI" id="CHEBI:456216"/>
        <dbReference type="EC" id="2.7.11.1"/>
    </reaction>
</comment>
<dbReference type="GO" id="GO:0031201">
    <property type="term" value="C:SNARE complex"/>
    <property type="evidence" value="ECO:0007669"/>
    <property type="project" value="InterPro"/>
</dbReference>
<evidence type="ECO:0000256" key="7">
    <source>
        <dbReference type="ARBA" id="ARBA00022741"/>
    </source>
</evidence>
<dbReference type="GO" id="GO:0005484">
    <property type="term" value="F:SNAP receptor activity"/>
    <property type="evidence" value="ECO:0007669"/>
    <property type="project" value="InterPro"/>
</dbReference>
<evidence type="ECO:0000256" key="13">
    <source>
        <dbReference type="ARBA" id="ARBA00048679"/>
    </source>
</evidence>
<dbReference type="Gene3D" id="3.30.200.20">
    <property type="entry name" value="Phosphorylase Kinase, domain 1"/>
    <property type="match status" value="1"/>
</dbReference>
<feature type="domain" description="Protein kinase" evidence="16">
    <location>
        <begin position="316"/>
        <end position="619"/>
    </location>
</feature>
<feature type="region of interest" description="Disordered" evidence="15">
    <location>
        <begin position="1"/>
        <end position="68"/>
    </location>
</feature>
<evidence type="ECO:0000256" key="10">
    <source>
        <dbReference type="ARBA" id="ARBA00022927"/>
    </source>
</evidence>